<feature type="compositionally biased region" description="Polar residues" evidence="1">
    <location>
        <begin position="68"/>
        <end position="85"/>
    </location>
</feature>
<reference evidence="2 3" key="1">
    <citation type="journal article" date="2018" name="Evol. Lett.">
        <title>Horizontal gene cluster transfer increased hallucinogenic mushroom diversity.</title>
        <authorList>
            <person name="Reynolds H.T."/>
            <person name="Vijayakumar V."/>
            <person name="Gluck-Thaler E."/>
            <person name="Korotkin H.B."/>
            <person name="Matheny P.B."/>
            <person name="Slot J.C."/>
        </authorList>
    </citation>
    <scope>NUCLEOTIDE SEQUENCE [LARGE SCALE GENOMIC DNA]</scope>
    <source>
        <strain evidence="2 3">SRW20</strain>
    </source>
</reference>
<name>A0A409X9N4_9AGAR</name>
<feature type="compositionally biased region" description="Low complexity" evidence="1">
    <location>
        <begin position="11"/>
        <end position="23"/>
    </location>
</feature>
<gene>
    <name evidence="2" type="ORF">CVT26_003344</name>
</gene>
<keyword evidence="3" id="KW-1185">Reference proteome</keyword>
<feature type="compositionally biased region" description="Pro residues" evidence="1">
    <location>
        <begin position="52"/>
        <end position="63"/>
    </location>
</feature>
<comment type="caution">
    <text evidence="2">The sequence shown here is derived from an EMBL/GenBank/DDBJ whole genome shotgun (WGS) entry which is preliminary data.</text>
</comment>
<evidence type="ECO:0000313" key="2">
    <source>
        <dbReference type="EMBL" id="PPQ87508.1"/>
    </source>
</evidence>
<proteinExistence type="predicted"/>
<accession>A0A409X9N4</accession>
<evidence type="ECO:0000313" key="3">
    <source>
        <dbReference type="Proteomes" id="UP000284706"/>
    </source>
</evidence>
<feature type="region of interest" description="Disordered" evidence="1">
    <location>
        <begin position="1"/>
        <end position="23"/>
    </location>
</feature>
<feature type="region of interest" description="Disordered" evidence="1">
    <location>
        <begin position="38"/>
        <end position="104"/>
    </location>
</feature>
<organism evidence="2 3">
    <name type="scientific">Gymnopilus dilepis</name>
    <dbReference type="NCBI Taxonomy" id="231916"/>
    <lineage>
        <taxon>Eukaryota</taxon>
        <taxon>Fungi</taxon>
        <taxon>Dikarya</taxon>
        <taxon>Basidiomycota</taxon>
        <taxon>Agaricomycotina</taxon>
        <taxon>Agaricomycetes</taxon>
        <taxon>Agaricomycetidae</taxon>
        <taxon>Agaricales</taxon>
        <taxon>Agaricineae</taxon>
        <taxon>Hymenogastraceae</taxon>
        <taxon>Gymnopilus</taxon>
    </lineage>
</organism>
<dbReference type="EMBL" id="NHYE01003845">
    <property type="protein sequence ID" value="PPQ87508.1"/>
    <property type="molecule type" value="Genomic_DNA"/>
</dbReference>
<sequence length="201" mass="21336">MRTRANKGSADDSPLPAMPALLPSLQVTTGGNLADAMALDAVPSQRAVRDPPSTPPSIDPPPSNSRSLQGQTTGPFISAGGSSVRRTTKGKKKSAQEEIGPEDSEPVIAMDALPSFLPKTQDAMFNQNRLVGNEAIMAMLIRRLLRESAKSEQVNVQRYKDIADMVADYTKSIANLSSTINSMAVATPRAAFVNPSTLSTL</sequence>
<dbReference type="AlphaFoldDB" id="A0A409X9N4"/>
<protein>
    <submittedName>
        <fullName evidence="2">Uncharacterized protein</fullName>
    </submittedName>
</protein>
<evidence type="ECO:0000256" key="1">
    <source>
        <dbReference type="SAM" id="MobiDB-lite"/>
    </source>
</evidence>
<dbReference type="InParanoid" id="A0A409X9N4"/>
<dbReference type="Proteomes" id="UP000284706">
    <property type="component" value="Unassembled WGS sequence"/>
</dbReference>